<gene>
    <name evidence="2" type="ORF">GCM10010992_16010</name>
</gene>
<reference evidence="3" key="1">
    <citation type="journal article" date="2019" name="Int. J. Syst. Evol. Microbiol.">
        <title>The Global Catalogue of Microorganisms (GCM) 10K type strain sequencing project: providing services to taxonomists for standard genome sequencing and annotation.</title>
        <authorList>
            <consortium name="The Broad Institute Genomics Platform"/>
            <consortium name="The Broad Institute Genome Sequencing Center for Infectious Disease"/>
            <person name="Wu L."/>
            <person name="Ma J."/>
        </authorList>
    </citation>
    <scope>NUCLEOTIDE SEQUENCE [LARGE SCALE GENOMIC DNA]</scope>
    <source>
        <strain evidence="3">CGMCC 1.7656</strain>
    </source>
</reference>
<accession>A0ABQ2NKE5</accession>
<name>A0ABQ2NKE5_9FLAO</name>
<sequence>MANLENNNSENKKPLSEKVEGKVQEALENIKNTIEHPLETAKQAAKDVKKLSWWAKLFLWSAGIFVFLFFAILIVINLPSTKNYIADKVLGTLNRDFGINISKENAEINIFGDVIIRGLKIKDFKNNDMILAKELRADSDWFSIVQSMVIDKKNQLDFSTLSLKNADVKIVTYKGDSIDNFNRFIAKFDDGSPRNPNKPPFKLNSRVEIRDSKISIINQNHEGDEGKWLQAENVNLIVPELNVVGAKVKAKINNFTFRTNRWGKSHFVDTFSGDLDLDGEHLTLKDLTFFTDHSLLQGDLTFNLDKKTHWQDFNNKVVWDMNLKRGSSIAGYDISYFATKWDNYSAIDLSGKMYGSLNDFRVEDFVLKGKDVNINTPNTKFKDLLKGNFNIVTNKISADITYPALRAMVPKFVSTKMKNFADPFGRIRYVGAVDVTPKRVIAKGNAITSIGRANADIVLSDIDKNEPRYKGVLDIKDFNAAAITKNNAVGLITGKFNVDGRGFDVNTLTLKTKSNISSIVITGKTINNLFLDGTLSRKKYDGVVTINDEEAKGKIVGKIDFSTSRLLADINGDIDYLNLSYFGVPGNGKSIFSGSVNGKIAFSNVNDMNLDAQLNNVTFTANNQKIEFPNGQVKAFFEDGNRIVSVDMPNVVKGDISGKYNLGDLGKMFQNGFDKVLVGNPEKRYFKGQNFTYNFEVSQQLVNYFEPNLKISDGAKIDGSFDGNTNNILLNASIPALKYLMTKKEEISEADQLLSKANPEYIVSENKPKKDSAMINNIFVRINTANPSEQISVNIERAEYAQNVLKDVTLMGTNEDDKILHLVANFKHGTLEDEEKDDLVAYAVHLNQSKDEAGDYVIRFEPTDLKIDNFVWSVDTSPELDHSITYRKSTSDFVIKNLRLFSEESEIFVNGTFKNAKDFNADVDVKNLEIDKILDLLPGKNTLDLKGIANGNVKIKMDKTNLEPLMDLSVKDIILNGKNMGEMTISAKNSDVPNVYDVNAKIASSDLLGKNHLELAGTVNNNTPSPILDLTADLNEFDLSFVQAFVNGIFSNFRGKASGLVAISGPLNDINYGGDVAMKDFGLKINFNGVDYSFQDTTLTLNNGMILLNEPIKLNDGRGNSKGTLSLLQVDLSNLTNIKAQVFVRSEDLMLLNTEQKDFDLFWGKIYGKGDLFVSFNDGGLKIEAGKDNENDPTQEIETFKVLDNSVFTLNSNSATSVDEFKLLRFLKADKEGVVSVEKNAKKGVNLDLNLLISVNKGSTVNVLVGDEVGDITVRGSSEKLKFKMTPNGKIILLGSYLVDNGNYEQKLFLKKSFQIDKNSSIAWDGDPFAPDLKITASYVRSVTNASEYLSTGKLPPVNVRLQTKITNTLKNPKIEFDVSAPDASTQIREALAVKMSNNDERTLQFGSILVLNNFNTSASGGFGDVSIQDTGISTGANILLKQLGNIVNNISQQFQVDISYIKGTDGTESSDRANTNVNITVSPRITLKTGFGVPISKTANSSNYLTGEGIVEYDVSKNNDGTLVLRAYSKPSNIGLTGVNGNANQSFGAGVVYSKSFNSLFRKNKKNNDSLKVKSNIKIDSIRKDSTKQK</sequence>
<protein>
    <submittedName>
        <fullName evidence="2">DUF490 domain-containing protein</fullName>
    </submittedName>
</protein>
<proteinExistence type="predicted"/>
<dbReference type="RefSeq" id="WP_188617588.1">
    <property type="nucleotide sequence ID" value="NZ_BMLV01000003.1"/>
</dbReference>
<dbReference type="EMBL" id="BMLV01000003">
    <property type="protein sequence ID" value="GGP04329.1"/>
    <property type="molecule type" value="Genomic_DNA"/>
</dbReference>
<evidence type="ECO:0000256" key="1">
    <source>
        <dbReference type="SAM" id="Phobius"/>
    </source>
</evidence>
<evidence type="ECO:0000313" key="2">
    <source>
        <dbReference type="EMBL" id="GGP04329.1"/>
    </source>
</evidence>
<keyword evidence="1" id="KW-0472">Membrane</keyword>
<dbReference type="Proteomes" id="UP000620064">
    <property type="component" value="Unassembled WGS sequence"/>
</dbReference>
<organism evidence="2 3">
    <name type="scientific">Cloacibacterium rupense</name>
    <dbReference type="NCBI Taxonomy" id="517423"/>
    <lineage>
        <taxon>Bacteria</taxon>
        <taxon>Pseudomonadati</taxon>
        <taxon>Bacteroidota</taxon>
        <taxon>Flavobacteriia</taxon>
        <taxon>Flavobacteriales</taxon>
        <taxon>Weeksellaceae</taxon>
    </lineage>
</organism>
<comment type="caution">
    <text evidence="2">The sequence shown here is derived from an EMBL/GenBank/DDBJ whole genome shotgun (WGS) entry which is preliminary data.</text>
</comment>
<keyword evidence="3" id="KW-1185">Reference proteome</keyword>
<keyword evidence="1" id="KW-0812">Transmembrane</keyword>
<feature type="transmembrane region" description="Helical" evidence="1">
    <location>
        <begin position="57"/>
        <end position="78"/>
    </location>
</feature>
<keyword evidence="1" id="KW-1133">Transmembrane helix</keyword>
<evidence type="ECO:0000313" key="3">
    <source>
        <dbReference type="Proteomes" id="UP000620064"/>
    </source>
</evidence>